<dbReference type="InterPro" id="IPR036291">
    <property type="entry name" value="NAD(P)-bd_dom_sf"/>
</dbReference>
<dbReference type="EMBL" id="JACCBG010000001">
    <property type="protein sequence ID" value="NYD41645.1"/>
    <property type="molecule type" value="Genomic_DNA"/>
</dbReference>
<evidence type="ECO:0000313" key="4">
    <source>
        <dbReference type="Proteomes" id="UP000535511"/>
    </source>
</evidence>
<dbReference type="Pfam" id="PF00106">
    <property type="entry name" value="adh_short"/>
    <property type="match status" value="1"/>
</dbReference>
<dbReference type="AlphaFoldDB" id="A0A7Y9E658"/>
<evidence type="ECO:0000313" key="3">
    <source>
        <dbReference type="EMBL" id="NYD41645.1"/>
    </source>
</evidence>
<dbReference type="RefSeq" id="WP_179663363.1">
    <property type="nucleotide sequence ID" value="NZ_JACCBG010000001.1"/>
</dbReference>
<gene>
    <name evidence="3" type="ORF">BJZ21_001728</name>
</gene>
<dbReference type="Proteomes" id="UP000535511">
    <property type="component" value="Unassembled WGS sequence"/>
</dbReference>
<keyword evidence="4" id="KW-1185">Reference proteome</keyword>
<name>A0A7Y9E658_9ACTN</name>
<dbReference type="Gene3D" id="3.40.50.720">
    <property type="entry name" value="NAD(P)-binding Rossmann-like Domain"/>
    <property type="match status" value="1"/>
</dbReference>
<dbReference type="InterPro" id="IPR002347">
    <property type="entry name" value="SDR_fam"/>
</dbReference>
<evidence type="ECO:0000256" key="1">
    <source>
        <dbReference type="ARBA" id="ARBA00006484"/>
    </source>
</evidence>
<dbReference type="SUPFAM" id="SSF51735">
    <property type="entry name" value="NAD(P)-binding Rossmann-fold domains"/>
    <property type="match status" value="1"/>
</dbReference>
<protein>
    <submittedName>
        <fullName evidence="3">NAD(P)-dependent dehydrogenase (Short-subunit alcohol dehydrogenase family)</fullName>
    </submittedName>
</protein>
<organism evidence="3 4">
    <name type="scientific">Nocardioides panaciterrulae</name>
    <dbReference type="NCBI Taxonomy" id="661492"/>
    <lineage>
        <taxon>Bacteria</taxon>
        <taxon>Bacillati</taxon>
        <taxon>Actinomycetota</taxon>
        <taxon>Actinomycetes</taxon>
        <taxon>Propionibacteriales</taxon>
        <taxon>Nocardioidaceae</taxon>
        <taxon>Nocardioides</taxon>
    </lineage>
</organism>
<accession>A0A7Y9E658</accession>
<dbReference type="PANTHER" id="PTHR43669">
    <property type="entry name" value="5-KETO-D-GLUCONATE 5-REDUCTASE"/>
    <property type="match status" value="1"/>
</dbReference>
<dbReference type="CDD" id="cd05233">
    <property type="entry name" value="SDR_c"/>
    <property type="match status" value="1"/>
</dbReference>
<keyword evidence="2" id="KW-0560">Oxidoreductase</keyword>
<dbReference type="PRINTS" id="PR00081">
    <property type="entry name" value="GDHRDH"/>
</dbReference>
<dbReference type="PANTHER" id="PTHR43669:SF3">
    <property type="entry name" value="ALCOHOL DEHYDROGENASE, PUTATIVE (AFU_ORTHOLOGUE AFUA_3G03445)-RELATED"/>
    <property type="match status" value="1"/>
</dbReference>
<comment type="caution">
    <text evidence="3">The sequence shown here is derived from an EMBL/GenBank/DDBJ whole genome shotgun (WGS) entry which is preliminary data.</text>
</comment>
<comment type="similarity">
    <text evidence="1">Belongs to the short-chain dehydrogenases/reductases (SDR) family.</text>
</comment>
<reference evidence="3 4" key="1">
    <citation type="submission" date="2020-07" db="EMBL/GenBank/DDBJ databases">
        <title>Sequencing the genomes of 1000 actinobacteria strains.</title>
        <authorList>
            <person name="Klenk H.-P."/>
        </authorList>
    </citation>
    <scope>NUCLEOTIDE SEQUENCE [LARGE SCALE GENOMIC DNA]</scope>
    <source>
        <strain evidence="3 4">DSM 21350</strain>
    </source>
</reference>
<sequence>MSGRSLLVVGAGPGLGGAVARRFARDGYAVGLVGRDAARVAELAAELRAAGSAAESAIVDITDVAAATEAVTGLGQRLGSIDVLHFNPSAFRQQDPLHLTVAGLLEDVALGVGALLTVLQAARPFLASGARVTATGSMAADEPWHEAASLGVQKAGLRNLVRSIDATLAPAGIRAVSVTVRGTLAEQGPFSPGRVAEAIHAAAGRPAEDWRTEVAYDGSGDGTGDGAAVD</sequence>
<evidence type="ECO:0000256" key="2">
    <source>
        <dbReference type="ARBA" id="ARBA00023002"/>
    </source>
</evidence>
<proteinExistence type="inferred from homology"/>
<dbReference type="GO" id="GO:0016491">
    <property type="term" value="F:oxidoreductase activity"/>
    <property type="evidence" value="ECO:0007669"/>
    <property type="project" value="UniProtKB-KW"/>
</dbReference>